<organism evidence="2 3">
    <name type="scientific">Ornithinibacillus caprae</name>
    <dbReference type="NCBI Taxonomy" id="2678566"/>
    <lineage>
        <taxon>Bacteria</taxon>
        <taxon>Bacillati</taxon>
        <taxon>Bacillota</taxon>
        <taxon>Bacilli</taxon>
        <taxon>Bacillales</taxon>
        <taxon>Bacillaceae</taxon>
        <taxon>Ornithinibacillus</taxon>
    </lineage>
</organism>
<keyword evidence="1" id="KW-0472">Membrane</keyword>
<dbReference type="Proteomes" id="UP000469125">
    <property type="component" value="Unassembled WGS sequence"/>
</dbReference>
<feature type="transmembrane region" description="Helical" evidence="1">
    <location>
        <begin position="130"/>
        <end position="149"/>
    </location>
</feature>
<reference evidence="2 3" key="1">
    <citation type="submission" date="2019-11" db="EMBL/GenBank/DDBJ databases">
        <authorList>
            <person name="Li X."/>
        </authorList>
    </citation>
    <scope>NUCLEOTIDE SEQUENCE [LARGE SCALE GENOMIC DNA]</scope>
    <source>
        <strain evidence="2 3">L9</strain>
    </source>
</reference>
<feature type="transmembrane region" description="Helical" evidence="1">
    <location>
        <begin position="95"/>
        <end position="118"/>
    </location>
</feature>
<evidence type="ECO:0000256" key="1">
    <source>
        <dbReference type="SAM" id="Phobius"/>
    </source>
</evidence>
<accession>A0A6N8FEL7</accession>
<dbReference type="EMBL" id="WOCA01000003">
    <property type="protein sequence ID" value="MUK87963.1"/>
    <property type="molecule type" value="Genomic_DNA"/>
</dbReference>
<evidence type="ECO:0000313" key="3">
    <source>
        <dbReference type="Proteomes" id="UP000469125"/>
    </source>
</evidence>
<gene>
    <name evidence="2" type="ORF">GMD78_06070</name>
</gene>
<comment type="caution">
    <text evidence="2">The sequence shown here is derived from an EMBL/GenBank/DDBJ whole genome shotgun (WGS) entry which is preliminary data.</text>
</comment>
<proteinExistence type="predicted"/>
<keyword evidence="3" id="KW-1185">Reference proteome</keyword>
<dbReference type="RefSeq" id="WP_155667950.1">
    <property type="nucleotide sequence ID" value="NZ_WOCA01000003.1"/>
</dbReference>
<feature type="transmembrane region" description="Helical" evidence="1">
    <location>
        <begin position="61"/>
        <end position="86"/>
    </location>
</feature>
<sequence>MAVPITVVLMIIVLFFVFFMKKRLNFLQNTILYMVMAIITKNYFSIMVMELKLYKNADDSSLFISLLIDREIIIPILIVIFVNYFIEFRAWYKKIVVSIIIIGCLQLLDFFSVLFGVIEFVRWNMFYELLINMSYLLIGLGICKTLLAIRSHWEGQQYDSNL</sequence>
<keyword evidence="1" id="KW-1133">Transmembrane helix</keyword>
<feature type="transmembrane region" description="Helical" evidence="1">
    <location>
        <begin position="31"/>
        <end position="49"/>
    </location>
</feature>
<evidence type="ECO:0000313" key="2">
    <source>
        <dbReference type="EMBL" id="MUK87963.1"/>
    </source>
</evidence>
<dbReference type="AlphaFoldDB" id="A0A6N8FEL7"/>
<protein>
    <submittedName>
        <fullName evidence="2">Uncharacterized protein</fullName>
    </submittedName>
</protein>
<name>A0A6N8FEL7_9BACI</name>
<keyword evidence="1" id="KW-0812">Transmembrane</keyword>
<feature type="transmembrane region" description="Helical" evidence="1">
    <location>
        <begin position="6"/>
        <end position="24"/>
    </location>
</feature>